<dbReference type="GeneID" id="19309253"/>
<protein>
    <submittedName>
        <fullName evidence="1">Uncharacterized protein</fullName>
    </submittedName>
</protein>
<organism evidence="1 2">
    <name type="scientific">Gloeophyllum trabeum (strain ATCC 11539 / FP-39264 / Madison 617)</name>
    <name type="common">Brown rot fungus</name>
    <dbReference type="NCBI Taxonomy" id="670483"/>
    <lineage>
        <taxon>Eukaryota</taxon>
        <taxon>Fungi</taxon>
        <taxon>Dikarya</taxon>
        <taxon>Basidiomycota</taxon>
        <taxon>Agaricomycotina</taxon>
        <taxon>Agaricomycetes</taxon>
        <taxon>Gloeophyllales</taxon>
        <taxon>Gloeophyllaceae</taxon>
        <taxon>Gloeophyllum</taxon>
    </lineage>
</organism>
<name>S7S1B8_GLOTA</name>
<evidence type="ECO:0000313" key="2">
    <source>
        <dbReference type="Proteomes" id="UP000030669"/>
    </source>
</evidence>
<evidence type="ECO:0000313" key="1">
    <source>
        <dbReference type="EMBL" id="EPQ61235.1"/>
    </source>
</evidence>
<dbReference type="RefSeq" id="XP_007861450.1">
    <property type="nucleotide sequence ID" value="XM_007863259.1"/>
</dbReference>
<dbReference type="HOGENOM" id="CLU_621201_0_0_1"/>
<dbReference type="Proteomes" id="UP000030669">
    <property type="component" value="Unassembled WGS sequence"/>
</dbReference>
<keyword evidence="2" id="KW-1185">Reference proteome</keyword>
<sequence>MRQKAQSGLEDYEGLPVGLSYFLYCRHANSRRDTPVLHNTDGQCPIRPSQSLARCRVSFTLTSCASYWLSDSIRAFSSVSLSVTHLSSLVLSRPTSEEGGAKEKKTKEDVLNVGRVPTPEDDPFKKGNINECKGKKSSGFSTLSGCGSEDDGKWVVPPRMRGLGLDMSAVMGQQPHPYASVAHRQTVSPVSPATLSPLWGAATPPMHPPPTCPLPNGPHLQGLPTPSSSSTLPPLSAFDAEGKERALVYPLPVALGPVPPPSTIHQHALLQGAVSGRRQSFVVAKNKTHGLLRKVRHVPIVEVGDRSKTSNRAYKSVVIEERQSRMISTNPWVKVRRRKRVGGRRSNRESSGKGEQRFELYRVSQREIFVHSSASHDKVIRIAECRVSNHVEMSTLFAQQMTRFRLVAAPGWRDLMELCEAFADVLVGEKKGQIVPVSLVE</sequence>
<accession>S7S1B8</accession>
<proteinExistence type="predicted"/>
<dbReference type="AlphaFoldDB" id="S7S1B8"/>
<reference evidence="1 2" key="1">
    <citation type="journal article" date="2012" name="Science">
        <title>The Paleozoic origin of enzymatic lignin decomposition reconstructed from 31 fungal genomes.</title>
        <authorList>
            <person name="Floudas D."/>
            <person name="Binder M."/>
            <person name="Riley R."/>
            <person name="Barry K."/>
            <person name="Blanchette R.A."/>
            <person name="Henrissat B."/>
            <person name="Martinez A.T."/>
            <person name="Otillar R."/>
            <person name="Spatafora J.W."/>
            <person name="Yadav J.S."/>
            <person name="Aerts A."/>
            <person name="Benoit I."/>
            <person name="Boyd A."/>
            <person name="Carlson A."/>
            <person name="Copeland A."/>
            <person name="Coutinho P.M."/>
            <person name="de Vries R.P."/>
            <person name="Ferreira P."/>
            <person name="Findley K."/>
            <person name="Foster B."/>
            <person name="Gaskell J."/>
            <person name="Glotzer D."/>
            <person name="Gorecki P."/>
            <person name="Heitman J."/>
            <person name="Hesse C."/>
            <person name="Hori C."/>
            <person name="Igarashi K."/>
            <person name="Jurgens J.A."/>
            <person name="Kallen N."/>
            <person name="Kersten P."/>
            <person name="Kohler A."/>
            <person name="Kuees U."/>
            <person name="Kumar T.K.A."/>
            <person name="Kuo A."/>
            <person name="LaButti K."/>
            <person name="Larrondo L.F."/>
            <person name="Lindquist E."/>
            <person name="Ling A."/>
            <person name="Lombard V."/>
            <person name="Lucas S."/>
            <person name="Lundell T."/>
            <person name="Martin R."/>
            <person name="McLaughlin D.J."/>
            <person name="Morgenstern I."/>
            <person name="Morin E."/>
            <person name="Murat C."/>
            <person name="Nagy L.G."/>
            <person name="Nolan M."/>
            <person name="Ohm R.A."/>
            <person name="Patyshakuliyeva A."/>
            <person name="Rokas A."/>
            <person name="Ruiz-Duenas F.J."/>
            <person name="Sabat G."/>
            <person name="Salamov A."/>
            <person name="Samejima M."/>
            <person name="Schmutz J."/>
            <person name="Slot J.C."/>
            <person name="St John F."/>
            <person name="Stenlid J."/>
            <person name="Sun H."/>
            <person name="Sun S."/>
            <person name="Syed K."/>
            <person name="Tsang A."/>
            <person name="Wiebenga A."/>
            <person name="Young D."/>
            <person name="Pisabarro A."/>
            <person name="Eastwood D.C."/>
            <person name="Martin F."/>
            <person name="Cullen D."/>
            <person name="Grigoriev I.V."/>
            <person name="Hibbett D.S."/>
        </authorList>
    </citation>
    <scope>NUCLEOTIDE SEQUENCE [LARGE SCALE GENOMIC DNA]</scope>
    <source>
        <strain evidence="1 2">ATCC 11539</strain>
    </source>
</reference>
<gene>
    <name evidence="1" type="ORF">GLOTRDRAFT_90461</name>
</gene>
<dbReference type="KEGG" id="gtr:GLOTRDRAFT_90461"/>
<dbReference type="EMBL" id="KB469296">
    <property type="protein sequence ID" value="EPQ61235.1"/>
    <property type="molecule type" value="Genomic_DNA"/>
</dbReference>